<evidence type="ECO:0000313" key="5">
    <source>
        <dbReference type="Proteomes" id="UP001501442"/>
    </source>
</evidence>
<gene>
    <name evidence="4" type="ORF">GCM10023196_023480</name>
</gene>
<evidence type="ECO:0000256" key="2">
    <source>
        <dbReference type="ARBA" id="ARBA00023134"/>
    </source>
</evidence>
<dbReference type="Pfam" id="PF03764">
    <property type="entry name" value="EFG_IV"/>
    <property type="match status" value="1"/>
</dbReference>
<dbReference type="InterPro" id="IPR020568">
    <property type="entry name" value="Ribosomal_Su5_D2-typ_SF"/>
</dbReference>
<protein>
    <recommendedName>
        <fullName evidence="3">Translation elongation factor EFG/EF2 domain-containing protein</fullName>
    </recommendedName>
</protein>
<dbReference type="EMBL" id="BAABHK010000003">
    <property type="protein sequence ID" value="GAA4624212.1"/>
    <property type="molecule type" value="Genomic_DNA"/>
</dbReference>
<dbReference type="Proteomes" id="UP001501442">
    <property type="component" value="Unassembled WGS sequence"/>
</dbReference>
<accession>A0ABP8U582</accession>
<feature type="domain" description="Translation elongation factor EFG/EF2" evidence="3">
    <location>
        <begin position="3"/>
        <end position="100"/>
    </location>
</feature>
<keyword evidence="2" id="KW-0342">GTP-binding</keyword>
<evidence type="ECO:0000313" key="4">
    <source>
        <dbReference type="EMBL" id="GAA4624212.1"/>
    </source>
</evidence>
<organism evidence="4 5">
    <name type="scientific">Actinoallomurus vinaceus</name>
    <dbReference type="NCBI Taxonomy" id="1080074"/>
    <lineage>
        <taxon>Bacteria</taxon>
        <taxon>Bacillati</taxon>
        <taxon>Actinomycetota</taxon>
        <taxon>Actinomycetes</taxon>
        <taxon>Streptosporangiales</taxon>
        <taxon>Thermomonosporaceae</taxon>
        <taxon>Actinoallomurus</taxon>
    </lineage>
</organism>
<dbReference type="InterPro" id="IPR014721">
    <property type="entry name" value="Ribsml_uS5_D2-typ_fold_subgr"/>
</dbReference>
<dbReference type="SUPFAM" id="SSF54211">
    <property type="entry name" value="Ribosomal protein S5 domain 2-like"/>
    <property type="match status" value="1"/>
</dbReference>
<proteinExistence type="predicted"/>
<keyword evidence="1" id="KW-0547">Nucleotide-binding</keyword>
<comment type="caution">
    <text evidence="4">The sequence shown here is derived from an EMBL/GenBank/DDBJ whole genome shotgun (WGS) entry which is preliminary data.</text>
</comment>
<name>A0ABP8U582_9ACTN</name>
<dbReference type="InterPro" id="IPR005517">
    <property type="entry name" value="Transl_elong_EFG/EF2_IV"/>
</dbReference>
<evidence type="ECO:0000259" key="3">
    <source>
        <dbReference type="Pfam" id="PF03764"/>
    </source>
</evidence>
<evidence type="ECO:0000256" key="1">
    <source>
        <dbReference type="ARBA" id="ARBA00022741"/>
    </source>
</evidence>
<keyword evidence="5" id="KW-1185">Reference proteome</keyword>
<dbReference type="Gene3D" id="3.30.230.10">
    <property type="match status" value="1"/>
</dbReference>
<reference evidence="5" key="1">
    <citation type="journal article" date="2019" name="Int. J. Syst. Evol. Microbiol.">
        <title>The Global Catalogue of Microorganisms (GCM) 10K type strain sequencing project: providing services to taxonomists for standard genome sequencing and annotation.</title>
        <authorList>
            <consortium name="The Broad Institute Genomics Platform"/>
            <consortium name="The Broad Institute Genome Sequencing Center for Infectious Disease"/>
            <person name="Wu L."/>
            <person name="Ma J."/>
        </authorList>
    </citation>
    <scope>NUCLEOTIDE SEQUENCE [LARGE SCALE GENOMIC DNA]</scope>
    <source>
        <strain evidence="5">JCM 17939</strain>
    </source>
</reference>
<sequence>MRQTSCLSDVAIVVVDFEPWEEGFTFEVADSVTVEDHFRHQLPGFHAALVEGIREELAEKVTDVPLALAVVLRGIRVHETDSRDESFRMAGRVAVREALLRLNGPPPRPERRRARPS</sequence>